<protein>
    <submittedName>
        <fullName evidence="1">Uncharacterized protein</fullName>
    </submittedName>
</protein>
<gene>
    <name evidence="1" type="ORF">EMA8858_02618</name>
</gene>
<sequence length="109" mass="12526">METTPTDITEEHYFNSMYAVTSDGNTWMLYSLYYTDDLDSIVWLGYDENEWDNTLELGGDECQETTIDVTDADGNQETKDAIMCPMSLRPVQLDLDALRNGQVIWFSTM</sequence>
<accession>A0ABM9AT61</accession>
<comment type="caution">
    <text evidence="1">The sequence shown here is derived from an EMBL/GenBank/DDBJ whole genome shotgun (WGS) entry which is preliminary data.</text>
</comment>
<evidence type="ECO:0000313" key="2">
    <source>
        <dbReference type="Proteomes" id="UP000837932"/>
    </source>
</evidence>
<name>A0ABM9AT61_9BACT</name>
<reference evidence="1" key="1">
    <citation type="submission" date="2021-12" db="EMBL/GenBank/DDBJ databases">
        <authorList>
            <person name="Rodrigo-Torres L."/>
            <person name="Arahal R. D."/>
            <person name="Lucena T."/>
        </authorList>
    </citation>
    <scope>NUCLEOTIDE SEQUENCE</scope>
    <source>
        <strain evidence="1">CECT 8858</strain>
    </source>
</reference>
<organism evidence="1 2">
    <name type="scientific">Emticicia aquatica</name>
    <dbReference type="NCBI Taxonomy" id="1681835"/>
    <lineage>
        <taxon>Bacteria</taxon>
        <taxon>Pseudomonadati</taxon>
        <taxon>Bacteroidota</taxon>
        <taxon>Cytophagia</taxon>
        <taxon>Cytophagales</taxon>
        <taxon>Leadbetterellaceae</taxon>
        <taxon>Emticicia</taxon>
    </lineage>
</organism>
<dbReference type="EMBL" id="CAKLPY010000002">
    <property type="protein sequence ID" value="CAH0996486.1"/>
    <property type="molecule type" value="Genomic_DNA"/>
</dbReference>
<keyword evidence="2" id="KW-1185">Reference proteome</keyword>
<dbReference type="Proteomes" id="UP000837932">
    <property type="component" value="Unassembled WGS sequence"/>
</dbReference>
<evidence type="ECO:0000313" key="1">
    <source>
        <dbReference type="EMBL" id="CAH0996486.1"/>
    </source>
</evidence>
<proteinExistence type="predicted"/>
<dbReference type="RefSeq" id="WP_238807045.1">
    <property type="nucleotide sequence ID" value="NZ_CAKLPY010000002.1"/>
</dbReference>